<dbReference type="PANTHER" id="PTHR30390">
    <property type="entry name" value="SEDOHEPTULOSE 7-PHOSPHATE ISOMERASE / DNAA INITIATOR-ASSOCIATING FACTOR FOR REPLICATION INITIATION"/>
    <property type="match status" value="1"/>
</dbReference>
<dbReference type="InterPro" id="IPR035461">
    <property type="entry name" value="GmhA/DiaA"/>
</dbReference>
<dbReference type="EMBL" id="JACYFT010000001">
    <property type="protein sequence ID" value="MBD8049886.1"/>
    <property type="molecule type" value="Genomic_DNA"/>
</dbReference>
<dbReference type="RefSeq" id="WP_191818326.1">
    <property type="nucleotide sequence ID" value="NZ_JACYFT010000001.1"/>
</dbReference>
<keyword evidence="3" id="KW-1185">Reference proteome</keyword>
<dbReference type="PANTHER" id="PTHR30390:SF6">
    <property type="entry name" value="DNAA INITIATOR-ASSOCIATING PROTEIN DIAA"/>
    <property type="match status" value="1"/>
</dbReference>
<dbReference type="Pfam" id="PF13580">
    <property type="entry name" value="SIS_2"/>
    <property type="match status" value="1"/>
</dbReference>
<dbReference type="AlphaFoldDB" id="A0A927FFT7"/>
<dbReference type="InterPro" id="IPR050099">
    <property type="entry name" value="SIS_GmhA/DiaA_subfam"/>
</dbReference>
<dbReference type="PROSITE" id="PS51464">
    <property type="entry name" value="SIS"/>
    <property type="match status" value="1"/>
</dbReference>
<dbReference type="GO" id="GO:0097367">
    <property type="term" value="F:carbohydrate derivative binding"/>
    <property type="evidence" value="ECO:0007669"/>
    <property type="project" value="InterPro"/>
</dbReference>
<evidence type="ECO:0000313" key="3">
    <source>
        <dbReference type="Proteomes" id="UP000647424"/>
    </source>
</evidence>
<feature type="domain" description="SIS" evidence="1">
    <location>
        <begin position="35"/>
        <end position="193"/>
    </location>
</feature>
<dbReference type="InterPro" id="IPR046348">
    <property type="entry name" value="SIS_dom_sf"/>
</dbReference>
<reference evidence="2 3" key="1">
    <citation type="submission" date="2020-09" db="EMBL/GenBank/DDBJ databases">
        <title>Genome seq and assembly of Limnohabitants sp.</title>
        <authorList>
            <person name="Chhetri G."/>
        </authorList>
    </citation>
    <scope>NUCLEOTIDE SEQUENCE [LARGE SCALE GENOMIC DNA]</scope>
    <source>
        <strain evidence="2 3">JUR4</strain>
    </source>
</reference>
<dbReference type="Gene3D" id="3.40.50.10490">
    <property type="entry name" value="Glucose-6-phosphate isomerase like protein, domain 1"/>
    <property type="match status" value="1"/>
</dbReference>
<sequence>MLDLRIQQHFIDSADLHYQVAEALAKPVDAAVQAVLASVTGGGKVLVAGLGASAALAQYLAHLLVGGFERERPGLAALALSADALTATAWPDDQTLARQVRALGQTGDVLVLISLDGQEPALLQAVQAAHEREMTVLALTGGHGGAVGKQLRETDVHVGVPHERGARIREVQHLVLHCLCDGIDTQLLGEQEPLE</sequence>
<dbReference type="CDD" id="cd05006">
    <property type="entry name" value="SIS_GmhA"/>
    <property type="match status" value="1"/>
</dbReference>
<dbReference type="GO" id="GO:1901135">
    <property type="term" value="P:carbohydrate derivative metabolic process"/>
    <property type="evidence" value="ECO:0007669"/>
    <property type="project" value="InterPro"/>
</dbReference>
<proteinExistence type="predicted"/>
<evidence type="ECO:0000313" key="2">
    <source>
        <dbReference type="EMBL" id="MBD8049886.1"/>
    </source>
</evidence>
<name>A0A927FFT7_9BURK</name>
<evidence type="ECO:0000259" key="1">
    <source>
        <dbReference type="PROSITE" id="PS51464"/>
    </source>
</evidence>
<dbReference type="SUPFAM" id="SSF53697">
    <property type="entry name" value="SIS domain"/>
    <property type="match status" value="1"/>
</dbReference>
<dbReference type="Proteomes" id="UP000647424">
    <property type="component" value="Unassembled WGS sequence"/>
</dbReference>
<gene>
    <name evidence="2" type="ORF">IC609_04980</name>
</gene>
<organism evidence="2 3">
    <name type="scientific">Limnohabitans radicicola</name>
    <dbReference type="NCBI Taxonomy" id="2771427"/>
    <lineage>
        <taxon>Bacteria</taxon>
        <taxon>Pseudomonadati</taxon>
        <taxon>Pseudomonadota</taxon>
        <taxon>Betaproteobacteria</taxon>
        <taxon>Burkholderiales</taxon>
        <taxon>Comamonadaceae</taxon>
        <taxon>Limnohabitans</taxon>
    </lineage>
</organism>
<dbReference type="InterPro" id="IPR001347">
    <property type="entry name" value="SIS_dom"/>
</dbReference>
<protein>
    <submittedName>
        <fullName evidence="2">SIS domain-containing protein</fullName>
    </submittedName>
</protein>
<accession>A0A927FFT7</accession>
<comment type="caution">
    <text evidence="2">The sequence shown here is derived from an EMBL/GenBank/DDBJ whole genome shotgun (WGS) entry which is preliminary data.</text>
</comment>